<keyword evidence="1" id="KW-0472">Membrane</keyword>
<accession>A0AAV0IV98</accession>
<name>A0AAV0IV98_9ROSI</name>
<proteinExistence type="predicted"/>
<dbReference type="Proteomes" id="UP001154282">
    <property type="component" value="Unassembled WGS sequence"/>
</dbReference>
<dbReference type="EMBL" id="CAMGYJ010000004">
    <property type="protein sequence ID" value="CAI0400934.1"/>
    <property type="molecule type" value="Genomic_DNA"/>
</dbReference>
<comment type="caution">
    <text evidence="2">The sequence shown here is derived from an EMBL/GenBank/DDBJ whole genome shotgun (WGS) entry which is preliminary data.</text>
</comment>
<evidence type="ECO:0000313" key="3">
    <source>
        <dbReference type="Proteomes" id="UP001154282"/>
    </source>
</evidence>
<protein>
    <submittedName>
        <fullName evidence="2">Uncharacterized protein</fullName>
    </submittedName>
</protein>
<gene>
    <name evidence="2" type="ORF">LITE_LOCUS10980</name>
</gene>
<evidence type="ECO:0000313" key="2">
    <source>
        <dbReference type="EMBL" id="CAI0400934.1"/>
    </source>
</evidence>
<organism evidence="2 3">
    <name type="scientific">Linum tenue</name>
    <dbReference type="NCBI Taxonomy" id="586396"/>
    <lineage>
        <taxon>Eukaryota</taxon>
        <taxon>Viridiplantae</taxon>
        <taxon>Streptophyta</taxon>
        <taxon>Embryophyta</taxon>
        <taxon>Tracheophyta</taxon>
        <taxon>Spermatophyta</taxon>
        <taxon>Magnoliopsida</taxon>
        <taxon>eudicotyledons</taxon>
        <taxon>Gunneridae</taxon>
        <taxon>Pentapetalae</taxon>
        <taxon>rosids</taxon>
        <taxon>fabids</taxon>
        <taxon>Malpighiales</taxon>
        <taxon>Linaceae</taxon>
        <taxon>Linum</taxon>
    </lineage>
</organism>
<reference evidence="2" key="1">
    <citation type="submission" date="2022-08" db="EMBL/GenBank/DDBJ databases">
        <authorList>
            <person name="Gutierrez-Valencia J."/>
        </authorList>
    </citation>
    <scope>NUCLEOTIDE SEQUENCE</scope>
</reference>
<keyword evidence="1" id="KW-0812">Transmembrane</keyword>
<keyword evidence="1" id="KW-1133">Transmembrane helix</keyword>
<dbReference type="AlphaFoldDB" id="A0AAV0IV98"/>
<evidence type="ECO:0000256" key="1">
    <source>
        <dbReference type="SAM" id="Phobius"/>
    </source>
</evidence>
<sequence length="168" mass="19422">MPWCTDGILQDEVNGWALIDLLFLRMVWVTPGVWSSKKSRWNFGRDDHLIDYLCPYWAALVWYCLILFKYYRLFEEGKYPSSASDFIRFSCETTFGVDAGVEFTFIEADWRSKLSRKVAIAGDRLVSMHELLLGLSMDLRCTEGSEEPKSADLCLRFKVIFALVAGYL</sequence>
<feature type="transmembrane region" description="Helical" evidence="1">
    <location>
        <begin position="49"/>
        <end position="68"/>
    </location>
</feature>
<keyword evidence="3" id="KW-1185">Reference proteome</keyword>